<feature type="domain" description="Tag1-like fourth Ig-like" evidence="4">
    <location>
        <begin position="577"/>
        <end position="692"/>
    </location>
</feature>
<feature type="transmembrane region" description="Helical" evidence="2">
    <location>
        <begin position="64"/>
        <end position="84"/>
    </location>
</feature>
<dbReference type="Pfam" id="PF22786">
    <property type="entry name" value="Tag1_C"/>
    <property type="match status" value="1"/>
</dbReference>
<dbReference type="PANTHER" id="PTHR35895:SF3">
    <property type="entry name" value="PRE-RRNA PROCESSING PROTEIN"/>
    <property type="match status" value="1"/>
</dbReference>
<gene>
    <name evidence="6" type="ORF">VFPBJ_05667</name>
</gene>
<dbReference type="Proteomes" id="UP000078240">
    <property type="component" value="Unassembled WGS sequence"/>
</dbReference>
<organism evidence="6 7">
    <name type="scientific">Purpureocillium lilacinum</name>
    <name type="common">Paecilomyces lilacinus</name>
    <dbReference type="NCBI Taxonomy" id="33203"/>
    <lineage>
        <taxon>Eukaryota</taxon>
        <taxon>Fungi</taxon>
        <taxon>Dikarya</taxon>
        <taxon>Ascomycota</taxon>
        <taxon>Pezizomycotina</taxon>
        <taxon>Sordariomycetes</taxon>
        <taxon>Hypocreomycetidae</taxon>
        <taxon>Hypocreales</taxon>
        <taxon>Ophiocordycipitaceae</taxon>
        <taxon>Purpureocillium</taxon>
    </lineage>
</organism>
<accession>A0A179GQP8</accession>
<evidence type="ECO:0000313" key="6">
    <source>
        <dbReference type="EMBL" id="OAQ80082.1"/>
    </source>
</evidence>
<protein>
    <submittedName>
        <fullName evidence="6">Pre-rRNA processing protein</fullName>
    </submittedName>
</protein>
<evidence type="ECO:0000259" key="3">
    <source>
        <dbReference type="Pfam" id="PF22786"/>
    </source>
</evidence>
<sequence>MSDTERSPLLARQHEEQAPNESSPLLSNHHESEHDGDTNQRRNSSSDPVKDHHSTKRKWRWPSLIAILVLAASVVVIIVLGFIVPPAVKQYAETAAVLEPTSLSLESLTADGVRARIQANFRLDGARVTDDNARRIGRLATGIMRHLGTEETRLYVRLPNYDNALLGSAIVPPLSLDLVDGHNNQLDFVADVTPGDAELMRKIVNEWLDGKLDQLKVNGAASLSLKSGILPLGTHDVVETMVFEAKEIPSIPEYKIQNLVFHDVPLGDGGRMGVGANVSITAHNDYPVGLDVPSLAFEVLVPNCNPSEPNIKVASAITSIIQVRPKSDVTAEAEGVIRELPETLTRACPDTELSPLDNFMKHYLHGEDARVFVRGKASEQSDLPKWVGEFLESITVPVEFPGRNFDNFIRNFSLTDVDFKMPSPFADPNDPNGKPRVSGTVQVLAALPAELNINIEVDSLRANGDLIYEDQKFGELNLDEWQKANSSVTPGSGNDEDLITITSHITDAPIDITDGDIFGDLMQKLLFGNEDIILDVKSSVDVKVATVLGKLVLKGVPAQGKVPVKHILGDTVSALDPHVSDLRIMNTSTTGVSLQAKINLTNPTPYTATVPYINVHVMKHGFMIGEAIARDVDFQLGDNADIAVTATWDPMAFSGSRGQEVSRQLLSEYLSGKNTTLEIRTHRGTIPTMPIIGEALSKINITLNTPRVKLPGDDDDDSDDSHGFIRDATFHILSSTAAFTLASPLHHNTVHIEYINATAFYNHTEPVGQILHDEPFDAPPGLSQTPRLPVKWSTSSVGFEKLKDALGGSLKLDAVADVTLRVGNWIQEVKYEGRGIGAKVSL</sequence>
<keyword evidence="2" id="KW-0812">Transmembrane</keyword>
<evidence type="ECO:0000313" key="7">
    <source>
        <dbReference type="Proteomes" id="UP000078240"/>
    </source>
</evidence>
<proteinExistence type="predicted"/>
<keyword evidence="2" id="KW-1133">Transmembrane helix</keyword>
<keyword evidence="2" id="KW-0472">Membrane</keyword>
<dbReference type="Pfam" id="PF26150">
    <property type="entry name" value="LEA-2_4"/>
    <property type="match status" value="1"/>
</dbReference>
<dbReference type="GO" id="GO:0000329">
    <property type="term" value="C:fungal-type vacuole membrane"/>
    <property type="evidence" value="ECO:0007669"/>
    <property type="project" value="InterPro"/>
</dbReference>
<feature type="compositionally biased region" description="Basic and acidic residues" evidence="1">
    <location>
        <begin position="1"/>
        <end position="17"/>
    </location>
</feature>
<name>A0A179GQP8_PURLI</name>
<dbReference type="PANTHER" id="PTHR35895">
    <property type="entry name" value="CHROMOSOME 16, WHOLE GENOME SHOTGUN SEQUENCE"/>
    <property type="match status" value="1"/>
</dbReference>
<dbReference type="Pfam" id="PF26153">
    <property type="entry name" value="LEA-2L_5"/>
    <property type="match status" value="1"/>
</dbReference>
<dbReference type="Pfam" id="PF26174">
    <property type="entry name" value="LEA-2_1"/>
    <property type="match status" value="1"/>
</dbReference>
<dbReference type="AlphaFoldDB" id="A0A179GQP8"/>
<feature type="domain" description="Tag1 C-terminal" evidence="3">
    <location>
        <begin position="452"/>
        <end position="565"/>
    </location>
</feature>
<dbReference type="InterPro" id="IPR059066">
    <property type="entry name" value="Ig_Tag1-like_5th"/>
</dbReference>
<dbReference type="InterPro" id="IPR059065">
    <property type="entry name" value="Ig_Tag1-like_4th"/>
</dbReference>
<evidence type="ECO:0000259" key="5">
    <source>
        <dbReference type="Pfam" id="PF26153"/>
    </source>
</evidence>
<evidence type="ECO:0000256" key="1">
    <source>
        <dbReference type="SAM" id="MobiDB-lite"/>
    </source>
</evidence>
<evidence type="ECO:0000259" key="4">
    <source>
        <dbReference type="Pfam" id="PF26150"/>
    </source>
</evidence>
<dbReference type="InterPro" id="IPR055011">
    <property type="entry name" value="Tag1_C"/>
</dbReference>
<dbReference type="EMBL" id="LSBH01000004">
    <property type="protein sequence ID" value="OAQ80082.1"/>
    <property type="molecule type" value="Genomic_DNA"/>
</dbReference>
<comment type="caution">
    <text evidence="6">The sequence shown here is derived from an EMBL/GenBank/DDBJ whole genome shotgun (WGS) entry which is preliminary data.</text>
</comment>
<dbReference type="InterPro" id="IPR046368">
    <property type="entry name" value="Tag1"/>
</dbReference>
<feature type="compositionally biased region" description="Basic and acidic residues" evidence="1">
    <location>
        <begin position="28"/>
        <end position="40"/>
    </location>
</feature>
<evidence type="ECO:0000256" key="2">
    <source>
        <dbReference type="SAM" id="Phobius"/>
    </source>
</evidence>
<reference evidence="6 7" key="1">
    <citation type="submission" date="2016-01" db="EMBL/GenBank/DDBJ databases">
        <title>Biosynthesis of antibiotic leucinostatins and their inhibition on Phytophthora in bio-control Purpureocillium lilacinum.</title>
        <authorList>
            <person name="Wang G."/>
            <person name="Liu Z."/>
            <person name="Lin R."/>
            <person name="Li E."/>
            <person name="Mao Z."/>
            <person name="Ling J."/>
            <person name="Yin W."/>
            <person name="Xie B."/>
        </authorList>
    </citation>
    <scope>NUCLEOTIDE SEQUENCE [LARGE SCALE GENOMIC DNA]</scope>
    <source>
        <strain evidence="6">PLBJ-1</strain>
    </source>
</reference>
<feature type="region of interest" description="Disordered" evidence="1">
    <location>
        <begin position="1"/>
        <end position="54"/>
    </location>
</feature>
<feature type="domain" description="Tag1-like fifth Ig-like" evidence="5">
    <location>
        <begin position="718"/>
        <end position="829"/>
    </location>
</feature>